<name>A0A315Y2Y8_RUMFL</name>
<dbReference type="RefSeq" id="WP_109725476.1">
    <property type="nucleotide sequence ID" value="NZ_QGDI01000002.1"/>
</dbReference>
<dbReference type="Pfam" id="PF06605">
    <property type="entry name" value="Prophage_tail"/>
    <property type="match status" value="1"/>
</dbReference>
<reference evidence="2 3" key="1">
    <citation type="submission" date="2018-05" db="EMBL/GenBank/DDBJ databases">
        <title>The Hungate 1000. A catalogue of reference genomes from the rumen microbiome.</title>
        <authorList>
            <person name="Kelly W."/>
        </authorList>
    </citation>
    <scope>NUCLEOTIDE SEQUENCE [LARGE SCALE GENOMIC DNA]</scope>
    <source>
        <strain evidence="2 3">SAb67</strain>
    </source>
</reference>
<dbReference type="OrthoDB" id="5056238at2"/>
<accession>A0A315Y2Y8</accession>
<gene>
    <name evidence="2" type="ORF">IE37_00585</name>
</gene>
<proteinExistence type="predicted"/>
<organism evidence="2 3">
    <name type="scientific">Ruminococcus flavefaciens</name>
    <dbReference type="NCBI Taxonomy" id="1265"/>
    <lineage>
        <taxon>Bacteria</taxon>
        <taxon>Bacillati</taxon>
        <taxon>Bacillota</taxon>
        <taxon>Clostridia</taxon>
        <taxon>Eubacteriales</taxon>
        <taxon>Oscillospiraceae</taxon>
        <taxon>Ruminococcus</taxon>
    </lineage>
</organism>
<dbReference type="EMBL" id="QGDI01000002">
    <property type="protein sequence ID" value="PWJ14600.1"/>
    <property type="molecule type" value="Genomic_DNA"/>
</dbReference>
<feature type="domain" description="Tail spike" evidence="1">
    <location>
        <begin position="103"/>
        <end position="368"/>
    </location>
</feature>
<dbReference type="AlphaFoldDB" id="A0A315Y2Y8"/>
<evidence type="ECO:0000313" key="2">
    <source>
        <dbReference type="EMBL" id="PWJ14600.1"/>
    </source>
</evidence>
<evidence type="ECO:0000259" key="1">
    <source>
        <dbReference type="Pfam" id="PF06605"/>
    </source>
</evidence>
<dbReference type="InterPro" id="IPR007119">
    <property type="entry name" value="Phage_tail_spike_N"/>
</dbReference>
<dbReference type="InterPro" id="IPR010572">
    <property type="entry name" value="Tail_dom"/>
</dbReference>
<dbReference type="NCBIfam" id="TIGR01665">
    <property type="entry name" value="put_anti_recept"/>
    <property type="match status" value="1"/>
</dbReference>
<dbReference type="Proteomes" id="UP000245720">
    <property type="component" value="Unassembled WGS sequence"/>
</dbReference>
<evidence type="ECO:0000313" key="3">
    <source>
        <dbReference type="Proteomes" id="UP000245720"/>
    </source>
</evidence>
<sequence length="641" mass="69499">MYTISAINGSSTSVIHANDPDSTNRLSAGKFADEVNAIPGFSFNIPAFNPAYNELHDRTTIISIHNDKTGEVDFEGPLIHSKEDVTSAGKVYKSCSCEGYLTYLNDSIQPYHHYESSTVTEFLTALLDYHNSVTPTEKHITLGSCDFSGDNTNSKTTSYRNTLEEIKVNLIERIGGEIRIRKVNGALVLDFLHQYGVKSDTTVELAKNIYSLSVDTDSSNIITRLVPLGAQLNDETSERLTISEVNDGLPYIDDAAAIAKYGIIMGTVTFDDITVASNLKQRGQEYLTNNNRVKKGYAAQVLDLSLLNEQLDSQLCIRAGNTYHFKHNIIGLDEDLRVMKCSVDIFKPYKPEVQIGDKAESITSIATRTASLIEYELPKQRIDILASAKATATALIEAGINGYVVVNGNEILIMDTPNKETATKVWRWNSGGFGYSNNGYSGPYSVAMTMDGAIVADFITAGVLRGIEITNGNGFHVDPNGIVTAKAIDINNGNGAFHVFPNGAVTATAININNGNGVFYVAPDGTVRASAINITGGSINIETNSESFDVISLSHHSDQYNTDWVHTISPLEWKLENTDIDCKVVAQAGAINFYSGSTITAEIQSNTGDVLCHDVKMGNSQGGFGSLRAELDGIWAVIMGN</sequence>
<protein>
    <submittedName>
        <fullName evidence="2">Phage minor structural protein</fullName>
    </submittedName>
</protein>
<comment type="caution">
    <text evidence="2">The sequence shown here is derived from an EMBL/GenBank/DDBJ whole genome shotgun (WGS) entry which is preliminary data.</text>
</comment>